<dbReference type="EMBL" id="BMAW01022936">
    <property type="protein sequence ID" value="GFT80506.1"/>
    <property type="molecule type" value="Genomic_DNA"/>
</dbReference>
<protein>
    <submittedName>
        <fullName evidence="1">Uncharacterized protein</fullName>
    </submittedName>
</protein>
<keyword evidence="2" id="KW-1185">Reference proteome</keyword>
<accession>A0A8X6PNI5</accession>
<dbReference type="Proteomes" id="UP000887013">
    <property type="component" value="Unassembled WGS sequence"/>
</dbReference>
<name>A0A8X6PNI5_NEPPI</name>
<reference evidence="1" key="1">
    <citation type="submission" date="2020-08" db="EMBL/GenBank/DDBJ databases">
        <title>Multicomponent nature underlies the extraordinary mechanical properties of spider dragline silk.</title>
        <authorList>
            <person name="Kono N."/>
            <person name="Nakamura H."/>
            <person name="Mori M."/>
            <person name="Yoshida Y."/>
            <person name="Ohtoshi R."/>
            <person name="Malay A.D."/>
            <person name="Moran D.A.P."/>
            <person name="Tomita M."/>
            <person name="Numata K."/>
            <person name="Arakawa K."/>
        </authorList>
    </citation>
    <scope>NUCLEOTIDE SEQUENCE</scope>
</reference>
<comment type="caution">
    <text evidence="1">The sequence shown here is derived from an EMBL/GenBank/DDBJ whole genome shotgun (WGS) entry which is preliminary data.</text>
</comment>
<sequence>ASSSNYDAVLINSRSWANYDIPADTPGRYTHGVLEEADFGQPEQPAKSDPCFLLEILSALYESFLILFSI</sequence>
<dbReference type="AlphaFoldDB" id="A0A8X6PNI5"/>
<evidence type="ECO:0000313" key="1">
    <source>
        <dbReference type="EMBL" id="GFT80506.1"/>
    </source>
</evidence>
<feature type="non-terminal residue" evidence="1">
    <location>
        <position position="1"/>
    </location>
</feature>
<proteinExistence type="predicted"/>
<evidence type="ECO:0000313" key="2">
    <source>
        <dbReference type="Proteomes" id="UP000887013"/>
    </source>
</evidence>
<gene>
    <name evidence="1" type="ORF">NPIL_111861</name>
</gene>
<organism evidence="1 2">
    <name type="scientific">Nephila pilipes</name>
    <name type="common">Giant wood spider</name>
    <name type="synonym">Nephila maculata</name>
    <dbReference type="NCBI Taxonomy" id="299642"/>
    <lineage>
        <taxon>Eukaryota</taxon>
        <taxon>Metazoa</taxon>
        <taxon>Ecdysozoa</taxon>
        <taxon>Arthropoda</taxon>
        <taxon>Chelicerata</taxon>
        <taxon>Arachnida</taxon>
        <taxon>Araneae</taxon>
        <taxon>Araneomorphae</taxon>
        <taxon>Entelegynae</taxon>
        <taxon>Araneoidea</taxon>
        <taxon>Nephilidae</taxon>
        <taxon>Nephila</taxon>
    </lineage>
</organism>